<dbReference type="CDD" id="cd01637">
    <property type="entry name" value="IMPase_like"/>
    <property type="match status" value="1"/>
</dbReference>
<protein>
    <recommendedName>
        <fullName evidence="2">fructose-bisphosphatase</fullName>
        <ecNumber evidence="2">3.1.3.11</ecNumber>
    </recommendedName>
</protein>
<reference evidence="6 7" key="1">
    <citation type="submission" date="2024-08" db="EMBL/GenBank/DDBJ databases">
        <title>Halobellus sp. MBLA0158 whole genome sequence.</title>
        <authorList>
            <person name="Hwang C.Y."/>
            <person name="Cho E.-S."/>
            <person name="Seo M.-J."/>
        </authorList>
    </citation>
    <scope>NUCLEOTIDE SEQUENCE [LARGE SCALE GENOMIC DNA]</scope>
    <source>
        <strain evidence="6 7">MBLA0158</strain>
    </source>
</reference>
<evidence type="ECO:0000256" key="1">
    <source>
        <dbReference type="ARBA" id="ARBA00001273"/>
    </source>
</evidence>
<sequence>MREASPDPAVLEAVAARAVRAGGDYLRRAFRDQEIEAEYGTHDVKSAADEAAEARIVDVIEDAYPDHAIHGEESGHNGEGRYEWVVDPLDGTNNFAAGLPSFASAVCVLRDGRPLVSAVYEPLPDTTYLARRDGGVTVDGEPTRAESDRSLPQGTVSFVVGLPAVRDETHRATAERVERAVSAECKRVINTWSPCVDWGLLATGHIEGLVAYRPDVYEHYAGTLLAREADVERRVVDLDGDGDDGAAEPDPADEIGVDGLYVAAPDREKLDDLLAAATGVIDGVDRSG</sequence>
<name>A0ABD5MIH1_9EURY</name>
<evidence type="ECO:0000256" key="3">
    <source>
        <dbReference type="ARBA" id="ARBA00023277"/>
    </source>
</evidence>
<feature type="binding site" evidence="5">
    <location>
        <position position="90"/>
    </location>
    <ligand>
        <name>Mg(2+)</name>
        <dbReference type="ChEBI" id="CHEBI:18420"/>
        <label>2</label>
    </ligand>
</feature>
<dbReference type="Gene3D" id="3.30.540.10">
    <property type="entry name" value="Fructose-1,6-Bisphosphatase, subunit A, domain 1"/>
    <property type="match status" value="1"/>
</dbReference>
<dbReference type="AlphaFoldDB" id="A0ABD5MIH1"/>
<comment type="cofactor">
    <cofactor evidence="5">
        <name>Mg(2+)</name>
        <dbReference type="ChEBI" id="CHEBI:18420"/>
    </cofactor>
</comment>
<keyword evidence="5" id="KW-0479">Metal-binding</keyword>
<dbReference type="EC" id="3.1.3.11" evidence="2"/>
<dbReference type="Gene3D" id="3.40.190.80">
    <property type="match status" value="1"/>
</dbReference>
<comment type="similarity">
    <text evidence="4">Belongs to the inositol monophosphatase superfamily. FBPase class 4 family.</text>
</comment>
<comment type="catalytic activity">
    <reaction evidence="1">
        <text>beta-D-fructose 1,6-bisphosphate + H2O = beta-D-fructose 6-phosphate + phosphate</text>
        <dbReference type="Rhea" id="RHEA:11064"/>
        <dbReference type="ChEBI" id="CHEBI:15377"/>
        <dbReference type="ChEBI" id="CHEBI:32966"/>
        <dbReference type="ChEBI" id="CHEBI:43474"/>
        <dbReference type="ChEBI" id="CHEBI:57634"/>
        <dbReference type="EC" id="3.1.3.11"/>
    </reaction>
</comment>
<evidence type="ECO:0000256" key="2">
    <source>
        <dbReference type="ARBA" id="ARBA00013093"/>
    </source>
</evidence>
<dbReference type="InterPro" id="IPR000760">
    <property type="entry name" value="Inositol_monophosphatase-like"/>
</dbReference>
<evidence type="ECO:0000313" key="7">
    <source>
        <dbReference type="Proteomes" id="UP001570511"/>
    </source>
</evidence>
<evidence type="ECO:0000313" key="6">
    <source>
        <dbReference type="EMBL" id="MFA1611131.1"/>
    </source>
</evidence>
<accession>A0ABD5MIH1</accession>
<gene>
    <name evidence="6" type="ORF">OS889_08955</name>
</gene>
<feature type="binding site" evidence="5">
    <location>
        <position position="87"/>
    </location>
    <ligand>
        <name>Mg(2+)</name>
        <dbReference type="ChEBI" id="CHEBI:18420"/>
        <label>1</label>
        <note>catalytic</note>
    </ligand>
</feature>
<feature type="binding site" evidence="5">
    <location>
        <position position="72"/>
    </location>
    <ligand>
        <name>Mg(2+)</name>
        <dbReference type="ChEBI" id="CHEBI:18420"/>
        <label>1</label>
        <note>catalytic</note>
    </ligand>
</feature>
<keyword evidence="5" id="KW-0460">Magnesium</keyword>
<dbReference type="SUPFAM" id="SSF56655">
    <property type="entry name" value="Carbohydrate phosphatase"/>
    <property type="match status" value="1"/>
</dbReference>
<feature type="binding site" evidence="5">
    <location>
        <position position="89"/>
    </location>
    <ligand>
        <name>Mg(2+)</name>
        <dbReference type="ChEBI" id="CHEBI:18420"/>
        <label>1</label>
        <note>catalytic</note>
    </ligand>
</feature>
<dbReference type="PANTHER" id="PTHR20854:SF4">
    <property type="entry name" value="INOSITOL-1-MONOPHOSPHATASE-RELATED"/>
    <property type="match status" value="1"/>
</dbReference>
<proteinExistence type="inferred from homology"/>
<dbReference type="PRINTS" id="PR00377">
    <property type="entry name" value="IMPHPHTASES"/>
</dbReference>
<comment type="caution">
    <text evidence="6">The sequence shown here is derived from an EMBL/GenBank/DDBJ whole genome shotgun (WGS) entry which is preliminary data.</text>
</comment>
<evidence type="ECO:0000256" key="4">
    <source>
        <dbReference type="ARBA" id="ARBA00038103"/>
    </source>
</evidence>
<dbReference type="RefSeq" id="WP_372389187.1">
    <property type="nucleotide sequence ID" value="NZ_JBGNYA010000001.1"/>
</dbReference>
<dbReference type="Pfam" id="PF00459">
    <property type="entry name" value="Inositol_P"/>
    <property type="match status" value="1"/>
</dbReference>
<evidence type="ECO:0000256" key="5">
    <source>
        <dbReference type="PIRSR" id="PIRSR600760-2"/>
    </source>
</evidence>
<dbReference type="PANTHER" id="PTHR20854">
    <property type="entry name" value="INOSITOL MONOPHOSPHATASE"/>
    <property type="match status" value="1"/>
</dbReference>
<keyword evidence="7" id="KW-1185">Reference proteome</keyword>
<dbReference type="GO" id="GO:0042132">
    <property type="term" value="F:fructose 1,6-bisphosphate 1-phosphatase activity"/>
    <property type="evidence" value="ECO:0007669"/>
    <property type="project" value="UniProtKB-EC"/>
</dbReference>
<dbReference type="Proteomes" id="UP001570511">
    <property type="component" value="Unassembled WGS sequence"/>
</dbReference>
<keyword evidence="3" id="KW-0119">Carbohydrate metabolism</keyword>
<dbReference type="EMBL" id="JBGNYA010000001">
    <property type="protein sequence ID" value="MFA1611131.1"/>
    <property type="molecule type" value="Genomic_DNA"/>
</dbReference>
<organism evidence="6 7">
    <name type="scientific">Halobellus rubicundus</name>
    <dbReference type="NCBI Taxonomy" id="2996466"/>
    <lineage>
        <taxon>Archaea</taxon>
        <taxon>Methanobacteriati</taxon>
        <taxon>Methanobacteriota</taxon>
        <taxon>Stenosarchaea group</taxon>
        <taxon>Halobacteria</taxon>
        <taxon>Halobacteriales</taxon>
        <taxon>Haloferacaceae</taxon>
        <taxon>Halobellus</taxon>
    </lineage>
</organism>